<dbReference type="InterPro" id="IPR032675">
    <property type="entry name" value="LRR_dom_sf"/>
</dbReference>
<dbReference type="Gene3D" id="1.20.1280.50">
    <property type="match status" value="1"/>
</dbReference>
<gene>
    <name evidence="1" type="ORF">PHLGIDRAFT_18389</name>
</gene>
<protein>
    <submittedName>
        <fullName evidence="1">Uncharacterized protein</fullName>
    </submittedName>
</protein>
<sequence length="607" mass="68870">MQAPQLAWDSPAVLRSYLERATEPVPHDQHDTDVMVARLALTKLHLNDLRDIHTQLSPRQSDTLEVERAGASFRFKVLAWKTFQIHQLPIEILQYIFRLVIRPRIHYKDIDLNRLRLTWVCHHWRVVALADPLLWNVSYFRGPSNWERVTQFMHRAGNALLEIHVSDVQRLDVYTRDVASKISLPHMRHLLLVLSQKWHQVRAVSFALHDTTTSAFLLDTLSANTQFHNSRNLEVLVLDVPTAGGGAYRRPAAFPGLSPKLYHCNINGAGVDFVPLSWNCSLTKLTLSRVPPHLLPTSERFYEILASSLSLISLTLDQFSPKMSHNHAASSRKVARLLKLKTLVIGNLTGTEIQFIMSHFTAPNVRYLNLCYLTERNDGSLAEFLEGRFPHVTSLFMEDFQFAHTKRAARAFVKWLDTMPQIVYLKLADFPDNDISLSWFCGSAVRPPGLKCGVDDHATMRVCEDVRSCTCLGYAQRREVRATYGTKGGRRVLGKEGWEARNMLHLHTALTTHRDPLALASPVDDSSLPRADLVLPRLSHLCVENIRYTDILAIVDGRRRAGNPLSDLTLSHPYVLPAIAAEALASRNTKVHFLQAQDSYALMLDDY</sequence>
<dbReference type="OrthoDB" id="3226575at2759"/>
<evidence type="ECO:0000313" key="1">
    <source>
        <dbReference type="EMBL" id="KIP10257.1"/>
    </source>
</evidence>
<proteinExistence type="predicted"/>
<dbReference type="Proteomes" id="UP000053257">
    <property type="component" value="Unassembled WGS sequence"/>
</dbReference>
<keyword evidence="2" id="KW-1185">Reference proteome</keyword>
<reference evidence="1 2" key="1">
    <citation type="journal article" date="2014" name="PLoS Genet.">
        <title>Analysis of the Phlebiopsis gigantea genome, transcriptome and secretome provides insight into its pioneer colonization strategies of wood.</title>
        <authorList>
            <person name="Hori C."/>
            <person name="Ishida T."/>
            <person name="Igarashi K."/>
            <person name="Samejima M."/>
            <person name="Suzuki H."/>
            <person name="Master E."/>
            <person name="Ferreira P."/>
            <person name="Ruiz-Duenas F.J."/>
            <person name="Held B."/>
            <person name="Canessa P."/>
            <person name="Larrondo L.F."/>
            <person name="Schmoll M."/>
            <person name="Druzhinina I.S."/>
            <person name="Kubicek C.P."/>
            <person name="Gaskell J.A."/>
            <person name="Kersten P."/>
            <person name="St John F."/>
            <person name="Glasner J."/>
            <person name="Sabat G."/>
            <person name="Splinter BonDurant S."/>
            <person name="Syed K."/>
            <person name="Yadav J."/>
            <person name="Mgbeahuruike A.C."/>
            <person name="Kovalchuk A."/>
            <person name="Asiegbu F.O."/>
            <person name="Lackner G."/>
            <person name="Hoffmeister D."/>
            <person name="Rencoret J."/>
            <person name="Gutierrez A."/>
            <person name="Sun H."/>
            <person name="Lindquist E."/>
            <person name="Barry K."/>
            <person name="Riley R."/>
            <person name="Grigoriev I.V."/>
            <person name="Henrissat B."/>
            <person name="Kues U."/>
            <person name="Berka R.M."/>
            <person name="Martinez A.T."/>
            <person name="Covert S.F."/>
            <person name="Blanchette R.A."/>
            <person name="Cullen D."/>
        </authorList>
    </citation>
    <scope>NUCLEOTIDE SEQUENCE [LARGE SCALE GENOMIC DNA]</scope>
    <source>
        <strain evidence="1 2">11061_1 CR5-6</strain>
    </source>
</reference>
<dbReference type="STRING" id="745531.A0A0C3SBR7"/>
<name>A0A0C3SBR7_PHLG1</name>
<accession>A0A0C3SBR7</accession>
<dbReference type="EMBL" id="KN840457">
    <property type="protein sequence ID" value="KIP10257.1"/>
    <property type="molecule type" value="Genomic_DNA"/>
</dbReference>
<organism evidence="1 2">
    <name type="scientific">Phlebiopsis gigantea (strain 11061_1 CR5-6)</name>
    <name type="common">White-rot fungus</name>
    <name type="synonym">Peniophora gigantea</name>
    <dbReference type="NCBI Taxonomy" id="745531"/>
    <lineage>
        <taxon>Eukaryota</taxon>
        <taxon>Fungi</taxon>
        <taxon>Dikarya</taxon>
        <taxon>Basidiomycota</taxon>
        <taxon>Agaricomycotina</taxon>
        <taxon>Agaricomycetes</taxon>
        <taxon>Polyporales</taxon>
        <taxon>Phanerochaetaceae</taxon>
        <taxon>Phlebiopsis</taxon>
    </lineage>
</organism>
<dbReference type="Gene3D" id="3.80.10.10">
    <property type="entry name" value="Ribonuclease Inhibitor"/>
    <property type="match status" value="1"/>
</dbReference>
<dbReference type="SUPFAM" id="SSF52047">
    <property type="entry name" value="RNI-like"/>
    <property type="match status" value="1"/>
</dbReference>
<dbReference type="AlphaFoldDB" id="A0A0C3SBR7"/>
<evidence type="ECO:0000313" key="2">
    <source>
        <dbReference type="Proteomes" id="UP000053257"/>
    </source>
</evidence>
<dbReference type="HOGENOM" id="CLU_449852_0_0_1"/>